<proteinExistence type="predicted"/>
<protein>
    <submittedName>
        <fullName evidence="2">Uncharacterized protein</fullName>
    </submittedName>
</protein>
<sequence>MEQRIDSIIPAGTDPAYVPGVTPARPDQAEEDAPDRAAEQEPGQDTGEAASEDDAAAKEASSDDVSADDVSAEQQGEEAAPTGKPTGKPADDDPGTGESAGDEPAGDEPTGDESAVPDGPVFEASDYRAKITAGPSGIVLRLDQEEAEFGWDEVGAVAIDTPRLSRWFRVTVHTTNGRSYNGEVLASRMGLRKTWTAELDAVLDACFEDAG</sequence>
<comment type="caution">
    <text evidence="2">The sequence shown here is derived from an EMBL/GenBank/DDBJ whole genome shotgun (WGS) entry which is preliminary data.</text>
</comment>
<dbReference type="Proteomes" id="UP000621266">
    <property type="component" value="Unassembled WGS sequence"/>
</dbReference>
<organism evidence="2 3">
    <name type="scientific">Streptomyces lycii</name>
    <dbReference type="NCBI Taxonomy" id="2654337"/>
    <lineage>
        <taxon>Bacteria</taxon>
        <taxon>Bacillati</taxon>
        <taxon>Actinomycetota</taxon>
        <taxon>Actinomycetes</taxon>
        <taxon>Kitasatosporales</taxon>
        <taxon>Streptomycetaceae</taxon>
        <taxon>Streptomyces</taxon>
    </lineage>
</organism>
<keyword evidence="3" id="KW-1185">Reference proteome</keyword>
<dbReference type="EMBL" id="WHPN01000291">
    <property type="protein sequence ID" value="KAF4408083.1"/>
    <property type="molecule type" value="Genomic_DNA"/>
</dbReference>
<gene>
    <name evidence="2" type="ORF">GCU69_16070</name>
</gene>
<feature type="compositionally biased region" description="Acidic residues" evidence="1">
    <location>
        <begin position="92"/>
        <end position="111"/>
    </location>
</feature>
<evidence type="ECO:0000256" key="1">
    <source>
        <dbReference type="SAM" id="MobiDB-lite"/>
    </source>
</evidence>
<reference evidence="2 3" key="1">
    <citation type="submission" date="2019-10" db="EMBL/GenBank/DDBJ databases">
        <title>Streptomyces tenebrisbrunneis sp.nov., an endogenous actinomycete isolated from of Lycium ruthenicum.</title>
        <authorList>
            <person name="Ma L."/>
        </authorList>
    </citation>
    <scope>NUCLEOTIDE SEQUENCE [LARGE SCALE GENOMIC DNA]</scope>
    <source>
        <strain evidence="2 3">TRM 66187</strain>
    </source>
</reference>
<evidence type="ECO:0000313" key="3">
    <source>
        <dbReference type="Proteomes" id="UP000621266"/>
    </source>
</evidence>
<feature type="region of interest" description="Disordered" evidence="1">
    <location>
        <begin position="1"/>
        <end position="120"/>
    </location>
</feature>
<evidence type="ECO:0000313" key="2">
    <source>
        <dbReference type="EMBL" id="KAF4408083.1"/>
    </source>
</evidence>
<name>A0ABQ7FLF3_9ACTN</name>
<dbReference type="RefSeq" id="WP_156206407.1">
    <property type="nucleotide sequence ID" value="NZ_WHPN01000291.1"/>
</dbReference>
<accession>A0ABQ7FLF3</accession>